<feature type="compositionally biased region" description="Acidic residues" evidence="1">
    <location>
        <begin position="103"/>
        <end position="112"/>
    </location>
</feature>
<dbReference type="RefSeq" id="XP_018125104.1">
    <property type="nucleotide sequence ID" value="XM_018280021.2"/>
</dbReference>
<dbReference type="GO" id="GO:0034599">
    <property type="term" value="P:cellular response to oxidative stress"/>
    <property type="evidence" value="ECO:0007669"/>
    <property type="project" value="InterPro"/>
</dbReference>
<dbReference type="Proteomes" id="UP000091956">
    <property type="component" value="Unassembled WGS sequence"/>
</dbReference>
<evidence type="ECO:0000256" key="1">
    <source>
        <dbReference type="SAM" id="MobiDB-lite"/>
    </source>
</evidence>
<dbReference type="InterPro" id="IPR040347">
    <property type="entry name" value="YBP1/2"/>
</dbReference>
<accession>A0A1B8G6B6</accession>
<dbReference type="InterPro" id="IPR013877">
    <property type="entry name" value="YAP-bd/ALF4/Glomulin"/>
</dbReference>
<name>A0A1B8G6B6_9PEZI</name>
<evidence type="ECO:0008006" key="4">
    <source>
        <dbReference type="Google" id="ProtNLM"/>
    </source>
</evidence>
<dbReference type="PANTHER" id="PTHR28020:SF1">
    <property type="entry name" value="YAP1-BINDING PROTEIN 1-RELATED"/>
    <property type="match status" value="1"/>
</dbReference>
<feature type="region of interest" description="Disordered" evidence="1">
    <location>
        <begin position="337"/>
        <end position="357"/>
    </location>
</feature>
<reference evidence="3" key="2">
    <citation type="journal article" date="2018" name="Nat. Commun.">
        <title>Extreme sensitivity to ultraviolet light in the fungal pathogen causing white-nose syndrome of bats.</title>
        <authorList>
            <person name="Palmer J.M."/>
            <person name="Drees K.P."/>
            <person name="Foster J.T."/>
            <person name="Lindner D.L."/>
        </authorList>
    </citation>
    <scope>NUCLEOTIDE SEQUENCE [LARGE SCALE GENOMIC DNA]</scope>
    <source>
        <strain evidence="3">UAMH 10579</strain>
    </source>
</reference>
<dbReference type="STRING" id="342668.A0A1B8G6B6"/>
<protein>
    <recommendedName>
        <fullName evidence="4">DUF1760-domain-containing protein</fullName>
    </recommendedName>
</protein>
<evidence type="ECO:0000313" key="3">
    <source>
        <dbReference type="Proteomes" id="UP000091956"/>
    </source>
</evidence>
<feature type="region of interest" description="Disordered" evidence="1">
    <location>
        <begin position="102"/>
        <end position="151"/>
    </location>
</feature>
<feature type="compositionally biased region" description="Basic and acidic residues" evidence="1">
    <location>
        <begin position="113"/>
        <end position="136"/>
    </location>
</feature>
<feature type="compositionally biased region" description="Basic and acidic residues" evidence="1">
    <location>
        <begin position="10"/>
        <end position="20"/>
    </location>
</feature>
<dbReference type="EMBL" id="KV460297">
    <property type="protein sequence ID" value="OBT91371.1"/>
    <property type="molecule type" value="Genomic_DNA"/>
</dbReference>
<proteinExistence type="predicted"/>
<dbReference type="PANTHER" id="PTHR28020">
    <property type="entry name" value="YAP1-BINDING PROTEIN 1-RELATED"/>
    <property type="match status" value="1"/>
</dbReference>
<feature type="compositionally biased region" description="Basic and acidic residues" evidence="1">
    <location>
        <begin position="232"/>
        <end position="250"/>
    </location>
</feature>
<sequence>MASSSPSLLEHAKTAIRDSRPPVTDDLTYLTIVQSHLSPELLPALNDVLQDVELTQRIGWDLVHMLLPLPGSAPCLKTVARLGNPREVILQVTEALRLLVLDQPEEEEDNEATEDKAAETEDVKRTEKTEEAEPTRDALVASPTPAETPEPTEVDKFCLLVSMLATLHPRIKTKYPSRFLSASLMAILSSYRPSSQATHAITAFAQTLSGNKRPPLPTRKSSLSIQNLTIASDEKDEKAPDPEAAAEDPKEEAIQKKLVQSFVTHIIELYVKDNSLDWSARLQEHFAPDKIVPGKKNFGEAFREDLELQEREVLLGKLVALARDVGLNGVDYLFNAPEQDLPTPPNEPEGEDFAPTSPEDVPLSLTGCLFLTANAIFSSVMFSNTNVTLPALSIFPSLSLLVQKFIGTTGLETSGTESPPILDAILSIGLWLEHTDHFVAGPLDPTDYLQLLQSLSLVSANCPEPTLRHAAHILTSNILHAHPTDRLRLNFISDTLEHCPFEPLRASAVGWLKEELVRAHTRKSDDLFGTPAAVAALQPYLFPYESMLDAETDSELWEDFRRTFPFHMAALNLIFFLNSEEYKGVVPEGSMSVIEEIYLMPLRTARGRLEKALKEGGELEKVFGEEMKGGLAEVRLLGDRLDMCLEQQA</sequence>
<dbReference type="GeneID" id="28844014"/>
<dbReference type="Pfam" id="PF08568">
    <property type="entry name" value="Kinetochor_Ybp2"/>
    <property type="match status" value="1"/>
</dbReference>
<evidence type="ECO:0000313" key="2">
    <source>
        <dbReference type="EMBL" id="OBT91371.1"/>
    </source>
</evidence>
<gene>
    <name evidence="2" type="ORF">VE01_10628</name>
</gene>
<dbReference type="GO" id="GO:0005737">
    <property type="term" value="C:cytoplasm"/>
    <property type="evidence" value="ECO:0007669"/>
    <property type="project" value="TreeGrafter"/>
</dbReference>
<reference evidence="2 3" key="1">
    <citation type="submission" date="2016-03" db="EMBL/GenBank/DDBJ databases">
        <title>Comparative genomics of Pseudogymnoascus destructans, the fungus causing white-nose syndrome of bats.</title>
        <authorList>
            <person name="Palmer J.M."/>
            <person name="Drees K.P."/>
            <person name="Foster J.T."/>
            <person name="Lindner D.L."/>
        </authorList>
    </citation>
    <scope>NUCLEOTIDE SEQUENCE [LARGE SCALE GENOMIC DNA]</scope>
    <source>
        <strain evidence="2 3">UAMH 10579</strain>
    </source>
</reference>
<dbReference type="OrthoDB" id="5396786at2759"/>
<keyword evidence="3" id="KW-1185">Reference proteome</keyword>
<organism evidence="2 3">
    <name type="scientific">Pseudogymnoascus verrucosus</name>
    <dbReference type="NCBI Taxonomy" id="342668"/>
    <lineage>
        <taxon>Eukaryota</taxon>
        <taxon>Fungi</taxon>
        <taxon>Dikarya</taxon>
        <taxon>Ascomycota</taxon>
        <taxon>Pezizomycotina</taxon>
        <taxon>Leotiomycetes</taxon>
        <taxon>Thelebolales</taxon>
        <taxon>Thelebolaceae</taxon>
        <taxon>Pseudogymnoascus</taxon>
    </lineage>
</organism>
<dbReference type="AlphaFoldDB" id="A0A1B8G6B6"/>
<feature type="region of interest" description="Disordered" evidence="1">
    <location>
        <begin position="229"/>
        <end position="250"/>
    </location>
</feature>
<feature type="region of interest" description="Disordered" evidence="1">
    <location>
        <begin position="1"/>
        <end position="20"/>
    </location>
</feature>